<proteinExistence type="predicted"/>
<keyword evidence="1" id="KW-0812">Transmembrane</keyword>
<keyword evidence="1" id="KW-1133">Transmembrane helix</keyword>
<feature type="transmembrane region" description="Helical" evidence="1">
    <location>
        <begin position="30"/>
        <end position="48"/>
    </location>
</feature>
<feature type="transmembrane region" description="Helical" evidence="1">
    <location>
        <begin position="6"/>
        <end position="25"/>
    </location>
</feature>
<evidence type="ECO:0000313" key="2">
    <source>
        <dbReference type="EMBL" id="CAY87130.1"/>
    </source>
</evidence>
<dbReference type="AlphaFoldDB" id="C8ZJJ9"/>
<gene>
    <name evidence="2" type="ORF">EC1118_1P2_5149g</name>
</gene>
<dbReference type="SMR" id="C8ZJJ9"/>
<evidence type="ECO:0000313" key="3">
    <source>
        <dbReference type="Proteomes" id="UP000000286"/>
    </source>
</evidence>
<dbReference type="Proteomes" id="UP000000286">
    <property type="component" value="Chromosome XVI"/>
</dbReference>
<evidence type="ECO:0000256" key="1">
    <source>
        <dbReference type="SAM" id="Phobius"/>
    </source>
</evidence>
<sequence>MDLRMLYFLIYFAVTHLPSLISLLLTNNYILTLLFIVLHILFIWLPWYTSCFSYSVGSKFT</sequence>
<reference evidence="2 3" key="1">
    <citation type="journal article" date="2009" name="Proc. Natl. Acad. Sci. U.S.A.">
        <title>Eukaryote-to-eukaryote gene transfer events revealed by the genome sequence of the wine yeast Saccharomyces cerevisiae EC1118.</title>
        <authorList>
            <person name="Novo M."/>
            <person name="Bigey F."/>
            <person name="Beyne E."/>
            <person name="Galeote V."/>
            <person name="Gavory F."/>
            <person name="Mallet S."/>
            <person name="Cambot B."/>
            <person name="Legras J.L."/>
            <person name="Wincker P."/>
            <person name="Casaregola S."/>
            <person name="Dequin S."/>
        </authorList>
    </citation>
    <scope>NUCLEOTIDE SEQUENCE [LARGE SCALE GENOMIC DNA]</scope>
    <source>
        <strain evidence="3">Lalvin EC1118 / Prise de mousse</strain>
    </source>
</reference>
<dbReference type="EMBL" id="FN394217">
    <property type="protein sequence ID" value="CAY87130.1"/>
    <property type="molecule type" value="Genomic_DNA"/>
</dbReference>
<protein>
    <submittedName>
        <fullName evidence="2">EC1118_1P2_5149p</fullName>
    </submittedName>
</protein>
<dbReference type="HOGENOM" id="CLU_2923984_0_0_1"/>
<keyword evidence="1" id="KW-0472">Membrane</keyword>
<name>C8ZJJ9_YEAS8</name>
<accession>C8ZJJ9</accession>
<organism evidence="2 3">
    <name type="scientific">Saccharomyces cerevisiae (strain Lalvin EC1118 / Prise de mousse)</name>
    <name type="common">Baker's yeast</name>
    <dbReference type="NCBI Taxonomy" id="643680"/>
    <lineage>
        <taxon>Eukaryota</taxon>
        <taxon>Fungi</taxon>
        <taxon>Dikarya</taxon>
        <taxon>Ascomycota</taxon>
        <taxon>Saccharomycotina</taxon>
        <taxon>Saccharomycetes</taxon>
        <taxon>Saccharomycetales</taxon>
        <taxon>Saccharomycetaceae</taxon>
        <taxon>Saccharomyces</taxon>
    </lineage>
</organism>